<dbReference type="PROSITE" id="PS51257">
    <property type="entry name" value="PROKAR_LIPOPROTEIN"/>
    <property type="match status" value="1"/>
</dbReference>
<dbReference type="EMBL" id="QGLM01000011">
    <property type="protein sequence ID" value="PXY95548.1"/>
    <property type="molecule type" value="Genomic_DNA"/>
</dbReference>
<organism evidence="1 2">
    <name type="scientific">Frischella perrara</name>
    <dbReference type="NCBI Taxonomy" id="1267021"/>
    <lineage>
        <taxon>Bacteria</taxon>
        <taxon>Pseudomonadati</taxon>
        <taxon>Pseudomonadota</taxon>
        <taxon>Gammaproteobacteria</taxon>
        <taxon>Orbales</taxon>
        <taxon>Orbaceae</taxon>
        <taxon>Frischella</taxon>
    </lineage>
</organism>
<dbReference type="AlphaFoldDB" id="A0A318N8T9"/>
<gene>
    <name evidence="1" type="ORF">DKK76_04900</name>
</gene>
<dbReference type="RefSeq" id="WP_110443384.1">
    <property type="nucleotide sequence ID" value="NZ_QGLM01000011.1"/>
</dbReference>
<evidence type="ECO:0000313" key="1">
    <source>
        <dbReference type="EMBL" id="PXY95548.1"/>
    </source>
</evidence>
<proteinExistence type="predicted"/>
<dbReference type="Proteomes" id="UP000247838">
    <property type="component" value="Unassembled WGS sequence"/>
</dbReference>
<comment type="caution">
    <text evidence="1">The sequence shown here is derived from an EMBL/GenBank/DDBJ whole genome shotgun (WGS) entry which is preliminary data.</text>
</comment>
<reference evidence="1 2" key="1">
    <citation type="submission" date="2018-05" db="EMBL/GenBank/DDBJ databases">
        <title>Reference genomes for bee gut microbiota database.</title>
        <authorList>
            <person name="Ellegaard K.M."/>
        </authorList>
    </citation>
    <scope>NUCLEOTIDE SEQUENCE [LARGE SCALE GENOMIC DNA]</scope>
    <source>
        <strain evidence="1 2">ESL0167</strain>
    </source>
</reference>
<name>A0A318N8T9_FRIPE</name>
<accession>A0A318N8T9</accession>
<evidence type="ECO:0008006" key="3">
    <source>
        <dbReference type="Google" id="ProtNLM"/>
    </source>
</evidence>
<evidence type="ECO:0000313" key="2">
    <source>
        <dbReference type="Proteomes" id="UP000247838"/>
    </source>
</evidence>
<protein>
    <recommendedName>
        <fullName evidence="3">Lipocalin-like domain-containing protein</fullName>
    </recommendedName>
</protein>
<sequence>MKKIFWIGLISLFLSGCDKTVSDEVVSNEMLIGNWECNIIDYESSWDKNKFGELKKIHENKRNRVLVSFKYENNSLYSKTPDAENWEKERLIEKYNNKTIQQEDDFSTRKRTYSLKKVSDDKFIMTYEFEQLVKDEKDSKVNSKVKDETICTRIK</sequence>